<evidence type="ECO:0000256" key="1">
    <source>
        <dbReference type="SAM" id="MobiDB-lite"/>
    </source>
</evidence>
<sequence length="75" mass="8098">MEATGTTATKCMPRQHDRAGSAHPEAHMCAEVANCPAESIAGKDLQTCVWPSMSPTTVRRELSWNGFHDRAAASK</sequence>
<organism evidence="2 3">
    <name type="scientific">Staurois parvus</name>
    <dbReference type="NCBI Taxonomy" id="386267"/>
    <lineage>
        <taxon>Eukaryota</taxon>
        <taxon>Metazoa</taxon>
        <taxon>Chordata</taxon>
        <taxon>Craniata</taxon>
        <taxon>Vertebrata</taxon>
        <taxon>Euteleostomi</taxon>
        <taxon>Amphibia</taxon>
        <taxon>Batrachia</taxon>
        <taxon>Anura</taxon>
        <taxon>Neobatrachia</taxon>
        <taxon>Ranoidea</taxon>
        <taxon>Ranidae</taxon>
        <taxon>Staurois</taxon>
    </lineage>
</organism>
<feature type="compositionally biased region" description="Basic and acidic residues" evidence="1">
    <location>
        <begin position="14"/>
        <end position="23"/>
    </location>
</feature>
<gene>
    <name evidence="2" type="ORF">SPARVUS_LOCUS12014934</name>
</gene>
<comment type="caution">
    <text evidence="2">The sequence shown here is derived from an EMBL/GenBank/DDBJ whole genome shotgun (WGS) entry which is preliminary data.</text>
</comment>
<reference evidence="2" key="1">
    <citation type="submission" date="2023-05" db="EMBL/GenBank/DDBJ databases">
        <authorList>
            <person name="Stuckert A."/>
        </authorList>
    </citation>
    <scope>NUCLEOTIDE SEQUENCE</scope>
</reference>
<dbReference type="EMBL" id="CATNWA010016884">
    <property type="protein sequence ID" value="CAI9596108.1"/>
    <property type="molecule type" value="Genomic_DNA"/>
</dbReference>
<feature type="region of interest" description="Disordered" evidence="1">
    <location>
        <begin position="1"/>
        <end position="23"/>
    </location>
</feature>
<dbReference type="Proteomes" id="UP001162483">
    <property type="component" value="Unassembled WGS sequence"/>
</dbReference>
<protein>
    <submittedName>
        <fullName evidence="2">Uncharacterized protein</fullName>
    </submittedName>
</protein>
<feature type="non-terminal residue" evidence="2">
    <location>
        <position position="75"/>
    </location>
</feature>
<evidence type="ECO:0000313" key="2">
    <source>
        <dbReference type="EMBL" id="CAI9596108.1"/>
    </source>
</evidence>
<evidence type="ECO:0000313" key="3">
    <source>
        <dbReference type="Proteomes" id="UP001162483"/>
    </source>
</evidence>
<proteinExistence type="predicted"/>
<accession>A0ABN9FHJ4</accession>
<keyword evidence="3" id="KW-1185">Reference proteome</keyword>
<name>A0ABN9FHJ4_9NEOB</name>